<evidence type="ECO:0000256" key="1">
    <source>
        <dbReference type="ARBA" id="ARBA00005254"/>
    </source>
</evidence>
<dbReference type="InterPro" id="IPR001753">
    <property type="entry name" value="Enoyl-CoA_hydra/iso"/>
</dbReference>
<name>A0ABP8MAQ9_9BACT</name>
<protein>
    <submittedName>
        <fullName evidence="2">Crotonase/enoyl-CoA hydratase family protein</fullName>
    </submittedName>
</protein>
<evidence type="ECO:0000313" key="3">
    <source>
        <dbReference type="Proteomes" id="UP001501508"/>
    </source>
</evidence>
<dbReference type="SUPFAM" id="SSF52096">
    <property type="entry name" value="ClpP/crotonase"/>
    <property type="match status" value="1"/>
</dbReference>
<dbReference type="Pfam" id="PF00378">
    <property type="entry name" value="ECH_1"/>
    <property type="match status" value="1"/>
</dbReference>
<dbReference type="Gene3D" id="1.10.12.10">
    <property type="entry name" value="Lyase 2-enoyl-coa Hydratase, Chain A, domain 2"/>
    <property type="match status" value="1"/>
</dbReference>
<dbReference type="Gene3D" id="3.90.226.10">
    <property type="entry name" value="2-enoyl-CoA Hydratase, Chain A, domain 1"/>
    <property type="match status" value="1"/>
</dbReference>
<dbReference type="InterPro" id="IPR051683">
    <property type="entry name" value="Enoyl-CoA_Hydratase/Isomerase"/>
</dbReference>
<organism evidence="2 3">
    <name type="scientific">Ravibacter arvi</name>
    <dbReference type="NCBI Taxonomy" id="2051041"/>
    <lineage>
        <taxon>Bacteria</taxon>
        <taxon>Pseudomonadati</taxon>
        <taxon>Bacteroidota</taxon>
        <taxon>Cytophagia</taxon>
        <taxon>Cytophagales</taxon>
        <taxon>Spirosomataceae</taxon>
        <taxon>Ravibacter</taxon>
    </lineage>
</organism>
<dbReference type="PANTHER" id="PTHR42964:SF1">
    <property type="entry name" value="POLYKETIDE BIOSYNTHESIS ENOYL-COA HYDRATASE PKSH-RELATED"/>
    <property type="match status" value="1"/>
</dbReference>
<dbReference type="Proteomes" id="UP001501508">
    <property type="component" value="Unassembled WGS sequence"/>
</dbReference>
<dbReference type="EMBL" id="BAABEY010000036">
    <property type="protein sequence ID" value="GAA4447540.1"/>
    <property type="molecule type" value="Genomic_DNA"/>
</dbReference>
<comment type="caution">
    <text evidence="2">The sequence shown here is derived from an EMBL/GenBank/DDBJ whole genome shotgun (WGS) entry which is preliminary data.</text>
</comment>
<reference evidence="3" key="1">
    <citation type="journal article" date="2019" name="Int. J. Syst. Evol. Microbiol.">
        <title>The Global Catalogue of Microorganisms (GCM) 10K type strain sequencing project: providing services to taxonomists for standard genome sequencing and annotation.</title>
        <authorList>
            <consortium name="The Broad Institute Genomics Platform"/>
            <consortium name="The Broad Institute Genome Sequencing Center for Infectious Disease"/>
            <person name="Wu L."/>
            <person name="Ma J."/>
        </authorList>
    </citation>
    <scope>NUCLEOTIDE SEQUENCE [LARGE SCALE GENOMIC DNA]</scope>
    <source>
        <strain evidence="3">JCM 31920</strain>
    </source>
</reference>
<proteinExistence type="inferred from homology"/>
<dbReference type="CDD" id="cd06558">
    <property type="entry name" value="crotonase-like"/>
    <property type="match status" value="1"/>
</dbReference>
<evidence type="ECO:0000313" key="2">
    <source>
        <dbReference type="EMBL" id="GAA4447540.1"/>
    </source>
</evidence>
<keyword evidence="3" id="KW-1185">Reference proteome</keyword>
<sequence>MQSPFFAPDTYTRFDPARLQYLKVEVKDYVLTLTLARPGKRNAFNQAMAEEIAFVLGYANQDTAIRCLVIKAEGPVFCAGADLNAFLDAGVQRSIPAPQRKVNLGEAFAFTYKPSIAQIEGPVLAGGFLILAGATFAYATPEVHFSLPEVKRGIWPMQVMASLSRRVPERKIMEMCMTGRLYTSAEAHQMGLLSDVINAGSIQEKVSELAGQLAASAPLAISSGMRAFQAMHTHNNQATLYRMLQEELEKLLQSEDAAEGIHAFKEKRHAVWKNR</sequence>
<dbReference type="InterPro" id="IPR014748">
    <property type="entry name" value="Enoyl-CoA_hydra_C"/>
</dbReference>
<gene>
    <name evidence="2" type="ORF">GCM10023091_42620</name>
</gene>
<dbReference type="RefSeq" id="WP_345032972.1">
    <property type="nucleotide sequence ID" value="NZ_BAABEY010000036.1"/>
</dbReference>
<dbReference type="PANTHER" id="PTHR42964">
    <property type="entry name" value="ENOYL-COA HYDRATASE"/>
    <property type="match status" value="1"/>
</dbReference>
<accession>A0ABP8MAQ9</accession>
<dbReference type="InterPro" id="IPR029045">
    <property type="entry name" value="ClpP/crotonase-like_dom_sf"/>
</dbReference>
<comment type="similarity">
    <text evidence="1">Belongs to the enoyl-CoA hydratase/isomerase family.</text>
</comment>